<keyword evidence="1" id="KW-0597">Phosphoprotein</keyword>
<dbReference type="Proteomes" id="UP001220610">
    <property type="component" value="Chromosome"/>
</dbReference>
<feature type="modified residue" description="Phosphohistidine" evidence="1">
    <location>
        <position position="67"/>
    </location>
</feature>
<organism evidence="3 4">
    <name type="scientific">Candidatus Pseudobacter hemicellulosilyticus</name>
    <dbReference type="NCBI Taxonomy" id="3121375"/>
    <lineage>
        <taxon>Bacteria</taxon>
        <taxon>Pseudomonadati</taxon>
        <taxon>Bacteroidota</taxon>
        <taxon>Chitinophagia</taxon>
        <taxon>Chitinophagales</taxon>
        <taxon>Chitinophagaceae</taxon>
        <taxon>Pseudobacter</taxon>
    </lineage>
</organism>
<feature type="domain" description="HPt" evidence="2">
    <location>
        <begin position="28"/>
        <end position="126"/>
    </location>
</feature>
<proteinExistence type="predicted"/>
<dbReference type="SUPFAM" id="SSF47226">
    <property type="entry name" value="Histidine-containing phosphotransfer domain, HPT domain"/>
    <property type="match status" value="1"/>
</dbReference>
<protein>
    <submittedName>
        <fullName evidence="3">Hpt domain-containing protein</fullName>
    </submittedName>
</protein>
<sequence>MNGHTLPKIFIFNENIDAGYLYSLYADDYQYIEEVFAITLQQYNEDLNALHQAWAAEAVADLKRGIHKIKPAFGFVGLLDVQEQCAAFEDLCQRASGTAALAGPYQQIITTLAVSKTLLESEYLKLKEFNGTPL</sequence>
<accession>A0AAJ5WPT4</accession>
<gene>
    <name evidence="3" type="ORF">P0Y53_00360</name>
</gene>
<dbReference type="AlphaFoldDB" id="A0AAJ5WPT4"/>
<name>A0AAJ5WPT4_9BACT</name>
<dbReference type="InterPro" id="IPR036641">
    <property type="entry name" value="HPT_dom_sf"/>
</dbReference>
<evidence type="ECO:0000313" key="3">
    <source>
        <dbReference type="EMBL" id="WEK35936.1"/>
    </source>
</evidence>
<dbReference type="GO" id="GO:0000160">
    <property type="term" value="P:phosphorelay signal transduction system"/>
    <property type="evidence" value="ECO:0007669"/>
    <property type="project" value="InterPro"/>
</dbReference>
<dbReference type="EMBL" id="CP119311">
    <property type="protein sequence ID" value="WEK35936.1"/>
    <property type="molecule type" value="Genomic_DNA"/>
</dbReference>
<dbReference type="InterPro" id="IPR008207">
    <property type="entry name" value="Sig_transdc_His_kin_Hpt_dom"/>
</dbReference>
<evidence type="ECO:0000313" key="4">
    <source>
        <dbReference type="Proteomes" id="UP001220610"/>
    </source>
</evidence>
<dbReference type="PROSITE" id="PS50894">
    <property type="entry name" value="HPT"/>
    <property type="match status" value="1"/>
</dbReference>
<evidence type="ECO:0000259" key="2">
    <source>
        <dbReference type="PROSITE" id="PS50894"/>
    </source>
</evidence>
<evidence type="ECO:0000256" key="1">
    <source>
        <dbReference type="PROSITE-ProRule" id="PRU00110"/>
    </source>
</evidence>
<reference evidence="3" key="1">
    <citation type="submission" date="2023-03" db="EMBL/GenBank/DDBJ databases">
        <title>Andean soil-derived lignocellulolytic bacterial consortium as a source of novel taxa and putative plastic-active enzymes.</title>
        <authorList>
            <person name="Diaz-Garcia L."/>
            <person name="Chuvochina M."/>
            <person name="Feuerriegel G."/>
            <person name="Bunk B."/>
            <person name="Sproer C."/>
            <person name="Streit W.R."/>
            <person name="Rodriguez L.M."/>
            <person name="Overmann J."/>
            <person name="Jimenez D.J."/>
        </authorList>
    </citation>
    <scope>NUCLEOTIDE SEQUENCE</scope>
    <source>
        <strain evidence="3">MAG 7</strain>
    </source>
</reference>
<dbReference type="Gene3D" id="1.20.120.160">
    <property type="entry name" value="HPT domain"/>
    <property type="match status" value="1"/>
</dbReference>
<dbReference type="Pfam" id="PF01627">
    <property type="entry name" value="Hpt"/>
    <property type="match status" value="1"/>
</dbReference>
<dbReference type="GO" id="GO:0004672">
    <property type="term" value="F:protein kinase activity"/>
    <property type="evidence" value="ECO:0007669"/>
    <property type="project" value="UniProtKB-ARBA"/>
</dbReference>